<organism evidence="1 2">
    <name type="scientific">Nonomuraea thailandensis</name>
    <dbReference type="NCBI Taxonomy" id="1188745"/>
    <lineage>
        <taxon>Bacteria</taxon>
        <taxon>Bacillati</taxon>
        <taxon>Actinomycetota</taxon>
        <taxon>Actinomycetes</taxon>
        <taxon>Streptosporangiales</taxon>
        <taxon>Streptosporangiaceae</taxon>
        <taxon>Nonomuraea</taxon>
    </lineage>
</organism>
<proteinExistence type="predicted"/>
<gene>
    <name evidence="1" type="ORF">HD597_001020</name>
</gene>
<dbReference type="SUPFAM" id="SSF54427">
    <property type="entry name" value="NTF2-like"/>
    <property type="match status" value="1"/>
</dbReference>
<keyword evidence="2" id="KW-1185">Reference proteome</keyword>
<accession>A0A9X2GA74</accession>
<name>A0A9X2GA74_9ACTN</name>
<dbReference type="EMBL" id="JAMZEB010000002">
    <property type="protein sequence ID" value="MCP2354000.1"/>
    <property type="molecule type" value="Genomic_DNA"/>
</dbReference>
<dbReference type="AlphaFoldDB" id="A0A9X2GA74"/>
<dbReference type="Proteomes" id="UP001139648">
    <property type="component" value="Unassembled WGS sequence"/>
</dbReference>
<evidence type="ECO:0000313" key="1">
    <source>
        <dbReference type="EMBL" id="MCP2354000.1"/>
    </source>
</evidence>
<dbReference type="InterPro" id="IPR032710">
    <property type="entry name" value="NTF2-like_dom_sf"/>
</dbReference>
<protein>
    <submittedName>
        <fullName evidence="1">SnoaL-like aldol condensation-catalyzing enzyme</fullName>
    </submittedName>
</protein>
<sequence length="63" mass="6916">MLHHHLTPAGEERGVAVVDIWRLVDGQIAEHWDVVQPVPDPARHVLGRSAAAGGLRRSSHRTP</sequence>
<evidence type="ECO:0000313" key="2">
    <source>
        <dbReference type="Proteomes" id="UP001139648"/>
    </source>
</evidence>
<dbReference type="Gene3D" id="3.10.450.50">
    <property type="match status" value="1"/>
</dbReference>
<reference evidence="1" key="1">
    <citation type="submission" date="2022-06" db="EMBL/GenBank/DDBJ databases">
        <title>Sequencing the genomes of 1000 actinobacteria strains.</title>
        <authorList>
            <person name="Klenk H.-P."/>
        </authorList>
    </citation>
    <scope>NUCLEOTIDE SEQUENCE</scope>
    <source>
        <strain evidence="1">DSM 46694</strain>
    </source>
</reference>
<comment type="caution">
    <text evidence="1">The sequence shown here is derived from an EMBL/GenBank/DDBJ whole genome shotgun (WGS) entry which is preliminary data.</text>
</comment>